<gene>
    <name evidence="1" type="ORF">A3H26_03705</name>
</gene>
<dbReference type="AlphaFoldDB" id="A0A1F4VGA5"/>
<evidence type="ECO:0000313" key="2">
    <source>
        <dbReference type="Proteomes" id="UP000177763"/>
    </source>
</evidence>
<sequence>MNAEVSGLKNEEESLKSALSYKKSDDFVVTEARNKLNMVKKDEEIFAKPVVLGIKDESSDNQKPEKRIESNVSLWIKLFL</sequence>
<dbReference type="STRING" id="1802630.A3H26_03705"/>
<evidence type="ECO:0000313" key="1">
    <source>
        <dbReference type="EMBL" id="OGC56271.1"/>
    </source>
</evidence>
<dbReference type="Proteomes" id="UP000177763">
    <property type="component" value="Unassembled WGS sequence"/>
</dbReference>
<comment type="caution">
    <text evidence="1">The sequence shown here is derived from an EMBL/GenBank/DDBJ whole genome shotgun (WGS) entry which is preliminary data.</text>
</comment>
<name>A0A1F4VGA5_UNCKA</name>
<accession>A0A1F4VGA5</accession>
<protein>
    <recommendedName>
        <fullName evidence="3">Septum formation initiator</fullName>
    </recommendedName>
</protein>
<organism evidence="1 2">
    <name type="scientific">candidate division WWE3 bacterium RIFCSPLOWO2_12_FULL_36_10</name>
    <dbReference type="NCBI Taxonomy" id="1802630"/>
    <lineage>
        <taxon>Bacteria</taxon>
        <taxon>Katanobacteria</taxon>
    </lineage>
</organism>
<reference evidence="1 2" key="1">
    <citation type="journal article" date="2016" name="Nat. Commun.">
        <title>Thousands of microbial genomes shed light on interconnected biogeochemical processes in an aquifer system.</title>
        <authorList>
            <person name="Anantharaman K."/>
            <person name="Brown C.T."/>
            <person name="Hug L.A."/>
            <person name="Sharon I."/>
            <person name="Castelle C.J."/>
            <person name="Probst A.J."/>
            <person name="Thomas B.C."/>
            <person name="Singh A."/>
            <person name="Wilkins M.J."/>
            <person name="Karaoz U."/>
            <person name="Brodie E.L."/>
            <person name="Williams K.H."/>
            <person name="Hubbard S.S."/>
            <person name="Banfield J.F."/>
        </authorList>
    </citation>
    <scope>NUCLEOTIDE SEQUENCE [LARGE SCALE GENOMIC DNA]</scope>
</reference>
<proteinExistence type="predicted"/>
<dbReference type="EMBL" id="MEVN01000042">
    <property type="protein sequence ID" value="OGC56271.1"/>
    <property type="molecule type" value="Genomic_DNA"/>
</dbReference>
<evidence type="ECO:0008006" key="3">
    <source>
        <dbReference type="Google" id="ProtNLM"/>
    </source>
</evidence>